<dbReference type="InterPro" id="IPR052552">
    <property type="entry name" value="YeaO-like"/>
</dbReference>
<evidence type="ECO:0000313" key="2">
    <source>
        <dbReference type="Proteomes" id="UP000596387"/>
    </source>
</evidence>
<protein>
    <submittedName>
        <fullName evidence="1">DUF488 family protein</fullName>
    </submittedName>
</protein>
<dbReference type="Pfam" id="PF22752">
    <property type="entry name" value="DUF488-N3i"/>
    <property type="match status" value="1"/>
</dbReference>
<organism evidence="1 2">
    <name type="scientific">Ponticoccus alexandrii</name>
    <dbReference type="NCBI Taxonomy" id="1943633"/>
    <lineage>
        <taxon>Bacteria</taxon>
        <taxon>Pseudomonadati</taxon>
        <taxon>Pseudomonadota</taxon>
        <taxon>Alphaproteobacteria</taxon>
        <taxon>Rhodobacterales</taxon>
        <taxon>Roseobacteraceae</taxon>
        <taxon>Ponticoccus</taxon>
    </lineage>
</organism>
<proteinExistence type="predicted"/>
<dbReference type="EMBL" id="CP047166">
    <property type="protein sequence ID" value="QRF65768.1"/>
    <property type="molecule type" value="Genomic_DNA"/>
</dbReference>
<evidence type="ECO:0000313" key="1">
    <source>
        <dbReference type="EMBL" id="QRF65768.1"/>
    </source>
</evidence>
<dbReference type="PANTHER" id="PTHR36849:SF1">
    <property type="entry name" value="CYTOPLASMIC PROTEIN"/>
    <property type="match status" value="1"/>
</dbReference>
<accession>A0ABX7F7U8</accession>
<gene>
    <name evidence="1" type="ORF">GQA70_05200</name>
</gene>
<keyword evidence="2" id="KW-1185">Reference proteome</keyword>
<reference evidence="1 2" key="1">
    <citation type="submission" date="2019-12" db="EMBL/GenBank/DDBJ databases">
        <title>Complete Genome Sequence of a Quorum-Sensing Bacterium,Rhodobacteraceae bacterium C31, Isolated from a marine microalgae symbiotic bacteria.</title>
        <authorList>
            <person name="Zhang Y."/>
        </authorList>
    </citation>
    <scope>NUCLEOTIDE SEQUENCE [LARGE SCALE GENOMIC DNA]</scope>
    <source>
        <strain evidence="1 2">C31</strain>
    </source>
</reference>
<name>A0ABX7F7U8_9RHOB</name>
<dbReference type="PANTHER" id="PTHR36849">
    <property type="entry name" value="CYTOPLASMIC PROTEIN-RELATED"/>
    <property type="match status" value="1"/>
</dbReference>
<dbReference type="RefSeq" id="WP_023852184.1">
    <property type="nucleotide sequence ID" value="NZ_CP047166.1"/>
</dbReference>
<sequence>MPQHSDIDIARVHDKAPDRGRARRLVDRIWPRGVSKATLRHDDWIRDIAPTTALRAWFGHDPQKWGASCNRSPHELANNADAVGRGLAWCRARSVSLLCAAKNREHNQAVVLRDDLQQRLKENTS</sequence>
<dbReference type="Proteomes" id="UP000596387">
    <property type="component" value="Chromosome"/>
</dbReference>